<sequence length="151" mass="17292">MAILKLSRLAYLIVLLLSFSCQKTVVKTYDNDDCDVYAAGKKGFWIDIYSKSLKENEIEFKFEGKLVIPQNKEIATAHISYFINEDLKLQDTLTIAYKGEIYKIYDFKNLKETAIDGSNHKNVEICRVSTAKINGKVIQDSRNNILKVDLD</sequence>
<dbReference type="EMBL" id="JAMXLT020000023">
    <property type="protein sequence ID" value="MDW8549844.1"/>
    <property type="molecule type" value="Genomic_DNA"/>
</dbReference>
<dbReference type="RefSeq" id="WP_063969491.1">
    <property type="nucleotide sequence ID" value="NZ_JAMXLT020000023.1"/>
</dbReference>
<feature type="signal peptide" evidence="1">
    <location>
        <begin position="1"/>
        <end position="23"/>
    </location>
</feature>
<proteinExistence type="predicted"/>
<organism evidence="2 3">
    <name type="scientific">Epilithonimonas ginsengisoli</name>
    <dbReference type="NCBI Taxonomy" id="1245592"/>
    <lineage>
        <taxon>Bacteria</taxon>
        <taxon>Pseudomonadati</taxon>
        <taxon>Bacteroidota</taxon>
        <taxon>Flavobacteriia</taxon>
        <taxon>Flavobacteriales</taxon>
        <taxon>Weeksellaceae</taxon>
        <taxon>Chryseobacterium group</taxon>
        <taxon>Epilithonimonas</taxon>
    </lineage>
</organism>
<evidence type="ECO:0000313" key="2">
    <source>
        <dbReference type="EMBL" id="MDW8549844.1"/>
    </source>
</evidence>
<feature type="chain" id="PRO_5046708059" description="Lipoprotein" evidence="1">
    <location>
        <begin position="24"/>
        <end position="151"/>
    </location>
</feature>
<accession>A0ABU4JJH2</accession>
<protein>
    <recommendedName>
        <fullName evidence="4">Lipoprotein</fullName>
    </recommendedName>
</protein>
<reference evidence="2 3" key="1">
    <citation type="submission" date="2023-11" db="EMBL/GenBank/DDBJ databases">
        <title>First isolation, identification, and characterization of non-pathogenic Epilithonimonas ginsengisoli isolated from diseased farmed rainbow trout (Oncorhynchus mykiss) in Chile.</title>
        <authorList>
            <person name="Miranda C.D."/>
            <person name="Irgang R."/>
            <person name="Concha C."/>
            <person name="Rojas R."/>
            <person name="Avendano R."/>
        </authorList>
    </citation>
    <scope>NUCLEOTIDE SEQUENCE [LARGE SCALE GENOMIC DNA]</scope>
    <source>
        <strain evidence="2 3">FP99</strain>
    </source>
</reference>
<comment type="caution">
    <text evidence="2">The sequence shown here is derived from an EMBL/GenBank/DDBJ whole genome shotgun (WGS) entry which is preliminary data.</text>
</comment>
<evidence type="ECO:0008006" key="4">
    <source>
        <dbReference type="Google" id="ProtNLM"/>
    </source>
</evidence>
<evidence type="ECO:0000313" key="3">
    <source>
        <dbReference type="Proteomes" id="UP001204439"/>
    </source>
</evidence>
<keyword evidence="3" id="KW-1185">Reference proteome</keyword>
<keyword evidence="1" id="KW-0732">Signal</keyword>
<dbReference type="Proteomes" id="UP001204439">
    <property type="component" value="Unassembled WGS sequence"/>
</dbReference>
<dbReference type="PROSITE" id="PS51257">
    <property type="entry name" value="PROKAR_LIPOPROTEIN"/>
    <property type="match status" value="1"/>
</dbReference>
<name>A0ABU4JJH2_9FLAO</name>
<evidence type="ECO:0000256" key="1">
    <source>
        <dbReference type="SAM" id="SignalP"/>
    </source>
</evidence>
<gene>
    <name evidence="2" type="ORF">NG800_013040</name>
</gene>